<dbReference type="InterPro" id="IPR013320">
    <property type="entry name" value="ConA-like_dom_sf"/>
</dbReference>
<comment type="caution">
    <text evidence="1">The sequence shown here is derived from an EMBL/GenBank/DDBJ whole genome shotgun (WGS) entry which is preliminary data.</text>
</comment>
<evidence type="ECO:0000313" key="1">
    <source>
        <dbReference type="EMBL" id="MCC9632154.1"/>
    </source>
</evidence>
<dbReference type="EMBL" id="JAJKFT010000010">
    <property type="protein sequence ID" value="MCC9632154.1"/>
    <property type="molecule type" value="Genomic_DNA"/>
</dbReference>
<gene>
    <name evidence="1" type="ORF">LOC68_27480</name>
</gene>
<dbReference type="SUPFAM" id="SSF49899">
    <property type="entry name" value="Concanavalin A-like lectins/glucanases"/>
    <property type="match status" value="1"/>
</dbReference>
<dbReference type="RefSeq" id="WP_230225010.1">
    <property type="nucleotide sequence ID" value="NZ_JAJKFT010000010.1"/>
</dbReference>
<dbReference type="Pfam" id="PF13385">
    <property type="entry name" value="Laminin_G_3"/>
    <property type="match status" value="1"/>
</dbReference>
<dbReference type="Proteomes" id="UP001139103">
    <property type="component" value="Unassembled WGS sequence"/>
</dbReference>
<evidence type="ECO:0000313" key="2">
    <source>
        <dbReference type="Proteomes" id="UP001139103"/>
    </source>
</evidence>
<dbReference type="Gene3D" id="2.60.120.200">
    <property type="match status" value="2"/>
</dbReference>
<sequence length="735" mass="78938">MSSVRRQRRPIRQRRSGIAVVIVLALLSITLAMSYAMMRTQMSASQIERNMHRAGSARHAALSGLAIGVRKMHASDWQGVNVPLSGTLSDNESYIVTYETGDAKLTAADPDWSEYPYRVTVKATGVAFDPLDTTYKSEYSAEAVVQLVRKKRTANPSHFTSSQAYTTYLWGTQTNSIDMPVAISGSAHIQGTLDLLPSMPTAERPFYGLIDELAIFDRQVDWYNINQIYQNGNGDNATVYSQIASQSPSYWWRFNESSSASTTAAAQAGGKTGTYIGGTLPGVTVNGTNRAAFFDGKTGHLDLGKFELPATGKFTILAWVAPFSGDADNTYARIISKATSVNASDHVFMLGLNNGGSSTPRLRTHMKLGGSAYTHVASGGDVTPGQWSLVAVTYDGSTLRFYKNGSYYSGYSVSGTPGTNSAASVWIGDNPPGSARTRYLSDLQKMNTAGLGDARPLKGSVRLNQSTNAYAGWLTLARMLGLSVNFATFNITTPTEITAAATTYQLYPGGKAYTVPAVSGTVSNRSYAPSMTDNPLGVVRLTGNTTFGSNIKFEGMCITPGDGIDLTISGDNVQLKAPTLPALIHETGTWELPAIYGRDDVFINDAQATIEGAVIASNAFEVQAGADDAKFALTGMLHAQQATIGTRAAWDAYSGDWGNQLSQFIAATGGDADDYFPQWLAEQRGLQPNDNLSIAPPAEARSYYWPDLSQPIYVADPTDEGLAWEYVRRSENGAG</sequence>
<organism evidence="1 2">
    <name type="scientific">Blastopirellula sediminis</name>
    <dbReference type="NCBI Taxonomy" id="2894196"/>
    <lineage>
        <taxon>Bacteria</taxon>
        <taxon>Pseudomonadati</taxon>
        <taxon>Planctomycetota</taxon>
        <taxon>Planctomycetia</taxon>
        <taxon>Pirellulales</taxon>
        <taxon>Pirellulaceae</taxon>
        <taxon>Blastopirellula</taxon>
    </lineage>
</organism>
<keyword evidence="2" id="KW-1185">Reference proteome</keyword>
<name>A0A9X1MT76_9BACT</name>
<dbReference type="AlphaFoldDB" id="A0A9X1MT76"/>
<protein>
    <submittedName>
        <fullName evidence="1">LamG domain-containing protein</fullName>
    </submittedName>
</protein>
<accession>A0A9X1MT76</accession>
<proteinExistence type="predicted"/>
<reference evidence="1" key="1">
    <citation type="submission" date="2021-11" db="EMBL/GenBank/DDBJ databases">
        <title>Genome sequence.</title>
        <authorList>
            <person name="Sun Q."/>
        </authorList>
    </citation>
    <scope>NUCLEOTIDE SEQUENCE</scope>
    <source>
        <strain evidence="1">JC732</strain>
    </source>
</reference>